<sequence length="80" mass="8905">MAPLAALSIRNMSMSSLFKCIHLHGDVVGRAIGLLKFQSIIPIGNRKGQVRSDEHPNKRRINPARLCQDDVWGRRSGLAE</sequence>
<organism evidence="1 2">
    <name type="scientific">Aureobasidium melanogenum</name>
    <name type="common">Aureobasidium pullulans var. melanogenum</name>
    <dbReference type="NCBI Taxonomy" id="46634"/>
    <lineage>
        <taxon>Eukaryota</taxon>
        <taxon>Fungi</taxon>
        <taxon>Dikarya</taxon>
        <taxon>Ascomycota</taxon>
        <taxon>Pezizomycotina</taxon>
        <taxon>Dothideomycetes</taxon>
        <taxon>Dothideomycetidae</taxon>
        <taxon>Dothideales</taxon>
        <taxon>Saccotheciaceae</taxon>
        <taxon>Aureobasidium</taxon>
    </lineage>
</organism>
<accession>A0A9P8EYQ0</accession>
<name>A0A9P8EYQ0_AURME</name>
<reference evidence="1" key="1">
    <citation type="journal article" date="2021" name="J Fungi (Basel)">
        <title>Virulence traits and population genomics of the black yeast Aureobasidium melanogenum.</title>
        <authorList>
            <person name="Cernosa A."/>
            <person name="Sun X."/>
            <person name="Gostincar C."/>
            <person name="Fang C."/>
            <person name="Gunde-Cimerman N."/>
            <person name="Song Z."/>
        </authorList>
    </citation>
    <scope>NUCLEOTIDE SEQUENCE</scope>
    <source>
        <strain evidence="1">EXF-9911</strain>
    </source>
</reference>
<evidence type="ECO:0000313" key="2">
    <source>
        <dbReference type="Proteomes" id="UP000779574"/>
    </source>
</evidence>
<protein>
    <submittedName>
        <fullName evidence="1">Uncharacterized protein</fullName>
    </submittedName>
</protein>
<proteinExistence type="predicted"/>
<feature type="non-terminal residue" evidence="1">
    <location>
        <position position="80"/>
    </location>
</feature>
<evidence type="ECO:0000313" key="1">
    <source>
        <dbReference type="EMBL" id="KAG9701311.1"/>
    </source>
</evidence>
<dbReference type="EMBL" id="JAHFXF010000001">
    <property type="protein sequence ID" value="KAG9701311.1"/>
    <property type="molecule type" value="Genomic_DNA"/>
</dbReference>
<comment type="caution">
    <text evidence="1">The sequence shown here is derived from an EMBL/GenBank/DDBJ whole genome shotgun (WGS) entry which is preliminary data.</text>
</comment>
<gene>
    <name evidence="1" type="ORF">KCU76_g48</name>
</gene>
<dbReference type="Proteomes" id="UP000779574">
    <property type="component" value="Unassembled WGS sequence"/>
</dbReference>
<reference evidence="1" key="2">
    <citation type="submission" date="2021-08" db="EMBL/GenBank/DDBJ databases">
        <authorList>
            <person name="Gostincar C."/>
            <person name="Sun X."/>
            <person name="Song Z."/>
            <person name="Gunde-Cimerman N."/>
        </authorList>
    </citation>
    <scope>NUCLEOTIDE SEQUENCE</scope>
    <source>
        <strain evidence="1">EXF-9911</strain>
    </source>
</reference>
<dbReference type="AlphaFoldDB" id="A0A9P8EYQ0"/>